<keyword evidence="3" id="KW-1185">Reference proteome</keyword>
<feature type="compositionally biased region" description="Low complexity" evidence="1">
    <location>
        <begin position="127"/>
        <end position="145"/>
    </location>
</feature>
<evidence type="ECO:0000313" key="3">
    <source>
        <dbReference type="Proteomes" id="UP001189429"/>
    </source>
</evidence>
<feature type="region of interest" description="Disordered" evidence="1">
    <location>
        <begin position="418"/>
        <end position="442"/>
    </location>
</feature>
<comment type="caution">
    <text evidence="2">The sequence shown here is derived from an EMBL/GenBank/DDBJ whole genome shotgun (WGS) entry which is preliminary data.</text>
</comment>
<proteinExistence type="predicted"/>
<evidence type="ECO:0000256" key="1">
    <source>
        <dbReference type="SAM" id="MobiDB-lite"/>
    </source>
</evidence>
<feature type="compositionally biased region" description="Low complexity" evidence="1">
    <location>
        <begin position="281"/>
        <end position="297"/>
    </location>
</feature>
<dbReference type="Proteomes" id="UP001189429">
    <property type="component" value="Unassembled WGS sequence"/>
</dbReference>
<name>A0ABN9WL36_9DINO</name>
<protein>
    <recommendedName>
        <fullName evidence="4">DRBM domain-containing protein</fullName>
    </recommendedName>
</protein>
<dbReference type="Gene3D" id="3.30.160.20">
    <property type="match status" value="1"/>
</dbReference>
<feature type="region of interest" description="Disordered" evidence="1">
    <location>
        <begin position="262"/>
        <end position="297"/>
    </location>
</feature>
<dbReference type="CDD" id="cd00048">
    <property type="entry name" value="DSRM_SF"/>
    <property type="match status" value="1"/>
</dbReference>
<dbReference type="EMBL" id="CAUYUJ010018708">
    <property type="protein sequence ID" value="CAK0885723.1"/>
    <property type="molecule type" value="Genomic_DNA"/>
</dbReference>
<feature type="compositionally biased region" description="Low complexity" evidence="1">
    <location>
        <begin position="418"/>
        <end position="433"/>
    </location>
</feature>
<feature type="compositionally biased region" description="Pro residues" evidence="1">
    <location>
        <begin position="268"/>
        <end position="280"/>
    </location>
</feature>
<feature type="non-terminal residue" evidence="2">
    <location>
        <position position="1"/>
    </location>
</feature>
<reference evidence="2" key="1">
    <citation type="submission" date="2023-10" db="EMBL/GenBank/DDBJ databases">
        <authorList>
            <person name="Chen Y."/>
            <person name="Shah S."/>
            <person name="Dougan E. K."/>
            <person name="Thang M."/>
            <person name="Chan C."/>
        </authorList>
    </citation>
    <scope>NUCLEOTIDE SEQUENCE [LARGE SCALE GENOMIC DNA]</scope>
</reference>
<sequence length="584" mass="58591">FAPIADELLAEEAAAEPPEPSCPPAAELLQPTAGAPAVAGGAGGGGVNHKGQLSELAARLLGRPPTSDEIEYVTAPAAPFVCTVTLRFFPEAPPFTGEACPEKCLAEQSAAQAAVLAGPWLAPARLSAPPAPPRAEAAATAAEEGGAPGPPAAPRPKDYKGLLATNMQLRLGRPVTKHDVAYVSNFLPPFQCTLTLPGLGLAGLEQPPPCTGSPHPKKVAAEQSAAQRMLELLLQPRAGSDGVAATAASQREDPPGAARFWAQLGPKQRPPPPVRGPPPAAVASPAGGPAPSSASLSQEAALELSCPLAAEQAQPTAGAPAAVGRADCKSQLNVFASRTLRRPLASGDVDPSYVTAPAAPFVCTVTLTFLLDAPSFTGEACSKKSLAEQSAAQAAMQGLAGSGRAAAQLATTPAPPLAAAGAAAAEEGGAARPPATPRPMDYKGLLATNVQLRLGRSVRKDDIAYASSFNGSFQCTVTLPGLGLAGLEQPPPCTGAPCQKKAAAAQSAAQRMLELLLKPPAGSDCALAAAAEREPPLDPRLHAAGLVQPLADSDGAAAAAEREKPAGPEPPASPDAAGSTEYAS</sequence>
<feature type="region of interest" description="Disordered" evidence="1">
    <location>
        <begin position="127"/>
        <end position="158"/>
    </location>
</feature>
<evidence type="ECO:0000313" key="2">
    <source>
        <dbReference type="EMBL" id="CAK0885723.1"/>
    </source>
</evidence>
<feature type="region of interest" description="Disordered" evidence="1">
    <location>
        <begin position="536"/>
        <end position="584"/>
    </location>
</feature>
<evidence type="ECO:0008006" key="4">
    <source>
        <dbReference type="Google" id="ProtNLM"/>
    </source>
</evidence>
<gene>
    <name evidence="2" type="ORF">PCOR1329_LOCUS67255</name>
</gene>
<organism evidence="2 3">
    <name type="scientific">Prorocentrum cordatum</name>
    <dbReference type="NCBI Taxonomy" id="2364126"/>
    <lineage>
        <taxon>Eukaryota</taxon>
        <taxon>Sar</taxon>
        <taxon>Alveolata</taxon>
        <taxon>Dinophyceae</taxon>
        <taxon>Prorocentrales</taxon>
        <taxon>Prorocentraceae</taxon>
        <taxon>Prorocentrum</taxon>
    </lineage>
</organism>
<accession>A0ABN9WL36</accession>